<dbReference type="AlphaFoldDB" id="A0A6N8M0N6"/>
<comment type="caution">
    <text evidence="1">The sequence shown here is derived from an EMBL/GenBank/DDBJ whole genome shotgun (WGS) entry which is preliminary data.</text>
</comment>
<gene>
    <name evidence="1" type="ORF">GQR91_14910</name>
</gene>
<evidence type="ECO:0000313" key="2">
    <source>
        <dbReference type="Proteomes" id="UP000436801"/>
    </source>
</evidence>
<protein>
    <submittedName>
        <fullName evidence="1">Uncharacterized protein</fullName>
    </submittedName>
</protein>
<accession>A0A6N8M0N6</accession>
<dbReference type="EMBL" id="WSUT01000005">
    <property type="protein sequence ID" value="MWC44912.1"/>
    <property type="molecule type" value="Genomic_DNA"/>
</dbReference>
<evidence type="ECO:0000313" key="1">
    <source>
        <dbReference type="EMBL" id="MWC44912.1"/>
    </source>
</evidence>
<name>A0A6N8M0N6_9SPHN</name>
<dbReference type="Proteomes" id="UP000436801">
    <property type="component" value="Unassembled WGS sequence"/>
</dbReference>
<reference evidence="1 2" key="1">
    <citation type="submission" date="2019-12" db="EMBL/GenBank/DDBJ databases">
        <authorList>
            <person name="Zheng J."/>
        </authorList>
    </citation>
    <scope>NUCLEOTIDE SEQUENCE [LARGE SCALE GENOMIC DNA]</scope>
    <source>
        <strain evidence="1 2">DSM 27347</strain>
    </source>
</reference>
<organism evidence="1 2">
    <name type="scientific">Sphingomonas carotinifaciens</name>
    <dbReference type="NCBI Taxonomy" id="1166323"/>
    <lineage>
        <taxon>Bacteria</taxon>
        <taxon>Pseudomonadati</taxon>
        <taxon>Pseudomonadota</taxon>
        <taxon>Alphaproteobacteria</taxon>
        <taxon>Sphingomonadales</taxon>
        <taxon>Sphingomonadaceae</taxon>
        <taxon>Sphingomonas</taxon>
    </lineage>
</organism>
<proteinExistence type="predicted"/>
<sequence>MAVLYLPLGPAASAGLPARRPAAAQASPILTPVFGKGQPRAMIGATLLTPVSYRVTMAVEQ</sequence>
<dbReference type="RefSeq" id="WP_149683247.1">
    <property type="nucleotide sequence ID" value="NZ_FNBI01000008.1"/>
</dbReference>